<comment type="similarity">
    <text evidence="7">Belongs to the binding-protein-dependent transport system permease family.</text>
</comment>
<keyword evidence="6 7" id="KW-0472">Membrane</keyword>
<dbReference type="EMBL" id="JABEPQ010000003">
    <property type="protein sequence ID" value="NNM47427.1"/>
    <property type="molecule type" value="Genomic_DNA"/>
</dbReference>
<evidence type="ECO:0000256" key="4">
    <source>
        <dbReference type="ARBA" id="ARBA00022692"/>
    </source>
</evidence>
<evidence type="ECO:0000256" key="5">
    <source>
        <dbReference type="ARBA" id="ARBA00022989"/>
    </source>
</evidence>
<dbReference type="PANTHER" id="PTHR43163:SF6">
    <property type="entry name" value="DIPEPTIDE TRANSPORT SYSTEM PERMEASE PROTEIN DPPB-RELATED"/>
    <property type="match status" value="1"/>
</dbReference>
<dbReference type="GO" id="GO:0005886">
    <property type="term" value="C:plasma membrane"/>
    <property type="evidence" value="ECO:0007669"/>
    <property type="project" value="UniProtKB-SubCell"/>
</dbReference>
<proteinExistence type="inferred from homology"/>
<dbReference type="Proteomes" id="UP000588586">
    <property type="component" value="Unassembled WGS sequence"/>
</dbReference>
<gene>
    <name evidence="9" type="ORF">HJG52_15630</name>
</gene>
<dbReference type="CDD" id="cd06261">
    <property type="entry name" value="TM_PBP2"/>
    <property type="match status" value="1"/>
</dbReference>
<dbReference type="Gene3D" id="1.10.3720.10">
    <property type="entry name" value="MetI-like"/>
    <property type="match status" value="1"/>
</dbReference>
<reference evidence="9 10" key="1">
    <citation type="submission" date="2020-04" db="EMBL/GenBank/DDBJ databases">
        <title>Knoellia sp. isolate from air conditioner.</title>
        <authorList>
            <person name="Chea S."/>
            <person name="Kim D.-U."/>
        </authorList>
    </citation>
    <scope>NUCLEOTIDE SEQUENCE [LARGE SCALE GENOMIC DNA]</scope>
    <source>
        <strain evidence="9 10">DB2414S</strain>
    </source>
</reference>
<dbReference type="AlphaFoldDB" id="A0A849HS53"/>
<evidence type="ECO:0000256" key="7">
    <source>
        <dbReference type="RuleBase" id="RU363032"/>
    </source>
</evidence>
<evidence type="ECO:0000313" key="10">
    <source>
        <dbReference type="Proteomes" id="UP000588586"/>
    </source>
</evidence>
<feature type="transmembrane region" description="Helical" evidence="7">
    <location>
        <begin position="182"/>
        <end position="203"/>
    </location>
</feature>
<protein>
    <submittedName>
        <fullName evidence="9">ABC transporter permease</fullName>
    </submittedName>
</protein>
<keyword evidence="10" id="KW-1185">Reference proteome</keyword>
<dbReference type="SUPFAM" id="SSF161098">
    <property type="entry name" value="MetI-like"/>
    <property type="match status" value="1"/>
</dbReference>
<dbReference type="InterPro" id="IPR000515">
    <property type="entry name" value="MetI-like"/>
</dbReference>
<evidence type="ECO:0000259" key="8">
    <source>
        <dbReference type="PROSITE" id="PS50928"/>
    </source>
</evidence>
<dbReference type="GO" id="GO:0071916">
    <property type="term" value="F:dipeptide transmembrane transporter activity"/>
    <property type="evidence" value="ECO:0007669"/>
    <property type="project" value="TreeGrafter"/>
</dbReference>
<evidence type="ECO:0000313" key="9">
    <source>
        <dbReference type="EMBL" id="NNM47427.1"/>
    </source>
</evidence>
<dbReference type="PANTHER" id="PTHR43163">
    <property type="entry name" value="DIPEPTIDE TRANSPORT SYSTEM PERMEASE PROTEIN DPPB-RELATED"/>
    <property type="match status" value="1"/>
</dbReference>
<feature type="transmembrane region" description="Helical" evidence="7">
    <location>
        <begin position="241"/>
        <end position="267"/>
    </location>
</feature>
<evidence type="ECO:0000256" key="6">
    <source>
        <dbReference type="ARBA" id="ARBA00023136"/>
    </source>
</evidence>
<organism evidence="9 10">
    <name type="scientific">Knoellia koreensis</name>
    <dbReference type="NCBI Taxonomy" id="2730921"/>
    <lineage>
        <taxon>Bacteria</taxon>
        <taxon>Bacillati</taxon>
        <taxon>Actinomycetota</taxon>
        <taxon>Actinomycetes</taxon>
        <taxon>Micrococcales</taxon>
        <taxon>Intrasporangiaceae</taxon>
        <taxon>Knoellia</taxon>
    </lineage>
</organism>
<keyword evidence="5 7" id="KW-1133">Transmembrane helix</keyword>
<evidence type="ECO:0000256" key="2">
    <source>
        <dbReference type="ARBA" id="ARBA00022448"/>
    </source>
</evidence>
<sequence length="317" mass="33324">MWSYLLRRAPSALLVLLISSVVIFFVLRLAPGDPAVLVAGPDASAETIEAVRRQLGLDQGIVSQYLTWISGLLTGDLGRSYVLGAPIAQLIATGAAGTLTLTAAACVIAAVAGGAAGVILATTGNRWLRSVVDALTSLAFAVPTYVSGVLLVLVFAVTLRILPASGQYPGGFWSAPDLALQYLLMPAICLALPAAAVVARFLAAAMRSTLDEDFIQTGVAKGLSKRRNTMRHVLPNSLPPVVTVFGIQVGQMLGGAIVVEAIFAWPGVGQLLLQGVLNRDYLLVQDLLLLAVTVFVVIQLLTDIVHALIDPRIRETL</sequence>
<feature type="transmembrane region" description="Helical" evidence="7">
    <location>
        <begin position="12"/>
        <end position="30"/>
    </location>
</feature>
<name>A0A849HS53_9MICO</name>
<evidence type="ECO:0000256" key="1">
    <source>
        <dbReference type="ARBA" id="ARBA00004651"/>
    </source>
</evidence>
<evidence type="ECO:0000256" key="3">
    <source>
        <dbReference type="ARBA" id="ARBA00022475"/>
    </source>
</evidence>
<dbReference type="InterPro" id="IPR045621">
    <property type="entry name" value="BPD_transp_1_N"/>
</dbReference>
<keyword evidence="2 7" id="KW-0813">Transport</keyword>
<dbReference type="RefSeq" id="WP_171244521.1">
    <property type="nucleotide sequence ID" value="NZ_JABEPQ010000003.1"/>
</dbReference>
<comment type="subcellular location">
    <subcellularLocation>
        <location evidence="1 7">Cell membrane</location>
        <topology evidence="1 7">Multi-pass membrane protein</topology>
    </subcellularLocation>
</comment>
<keyword evidence="4 7" id="KW-0812">Transmembrane</keyword>
<feature type="domain" description="ABC transmembrane type-1" evidence="8">
    <location>
        <begin position="95"/>
        <end position="306"/>
    </location>
</feature>
<accession>A0A849HS53</accession>
<keyword evidence="3" id="KW-1003">Cell membrane</keyword>
<dbReference type="InterPro" id="IPR035906">
    <property type="entry name" value="MetI-like_sf"/>
</dbReference>
<dbReference type="Pfam" id="PF00528">
    <property type="entry name" value="BPD_transp_1"/>
    <property type="match status" value="1"/>
</dbReference>
<dbReference type="Pfam" id="PF19300">
    <property type="entry name" value="BPD_transp_1_N"/>
    <property type="match status" value="1"/>
</dbReference>
<feature type="transmembrane region" description="Helical" evidence="7">
    <location>
        <begin position="287"/>
        <end position="309"/>
    </location>
</feature>
<comment type="caution">
    <text evidence="9">The sequence shown here is derived from an EMBL/GenBank/DDBJ whole genome shotgun (WGS) entry which is preliminary data.</text>
</comment>
<feature type="transmembrane region" description="Helical" evidence="7">
    <location>
        <begin position="99"/>
        <end position="122"/>
    </location>
</feature>
<feature type="transmembrane region" description="Helical" evidence="7">
    <location>
        <begin position="134"/>
        <end position="162"/>
    </location>
</feature>
<dbReference type="PROSITE" id="PS50928">
    <property type="entry name" value="ABC_TM1"/>
    <property type="match status" value="1"/>
</dbReference>